<dbReference type="Gene3D" id="3.10.450.50">
    <property type="match status" value="1"/>
</dbReference>
<evidence type="ECO:0000259" key="2">
    <source>
        <dbReference type="Pfam" id="PF14534"/>
    </source>
</evidence>
<keyword evidence="1" id="KW-0732">Signal</keyword>
<accession>A0A6J5F939</accession>
<dbReference type="AlphaFoldDB" id="A0A6J5F939"/>
<name>A0A6J5F939_9BURK</name>
<evidence type="ECO:0000313" key="4">
    <source>
        <dbReference type="Proteomes" id="UP000494119"/>
    </source>
</evidence>
<dbReference type="RefSeq" id="WP_160113436.1">
    <property type="nucleotide sequence ID" value="NZ_CADIKL010000001.1"/>
</dbReference>
<proteinExistence type="predicted"/>
<dbReference type="Proteomes" id="UP000494119">
    <property type="component" value="Unassembled WGS sequence"/>
</dbReference>
<evidence type="ECO:0000256" key="1">
    <source>
        <dbReference type="SAM" id="SignalP"/>
    </source>
</evidence>
<dbReference type="SUPFAM" id="SSF54427">
    <property type="entry name" value="NTF2-like"/>
    <property type="match status" value="1"/>
</dbReference>
<feature type="domain" description="DUF4440" evidence="2">
    <location>
        <begin position="34"/>
        <end position="135"/>
    </location>
</feature>
<dbReference type="Pfam" id="PF14534">
    <property type="entry name" value="DUF4440"/>
    <property type="match status" value="1"/>
</dbReference>
<protein>
    <recommendedName>
        <fullName evidence="2">DUF4440 domain-containing protein</fullName>
    </recommendedName>
</protein>
<gene>
    <name evidence="3" type="ORF">LMG28688_00003</name>
</gene>
<dbReference type="InterPro" id="IPR032710">
    <property type="entry name" value="NTF2-like_dom_sf"/>
</dbReference>
<sequence length="148" mass="16057">MKHLFAVAAACVAATTVFASVPSNPVTSEAVQLQTLEQQWTKAAATGDRSMLNDLLDDKFLEVLPNGMHRSKRDLLAAAALAPGGSQVLEDVRVQVLGDLAVVTGINRYTPAQGFKPVEYRFADVFVKQDDGWRVVGARMRRKESGTI</sequence>
<organism evidence="3 4">
    <name type="scientific">Paraburkholderia caffeinitolerans</name>
    <dbReference type="NCBI Taxonomy" id="1723730"/>
    <lineage>
        <taxon>Bacteria</taxon>
        <taxon>Pseudomonadati</taxon>
        <taxon>Pseudomonadota</taxon>
        <taxon>Betaproteobacteria</taxon>
        <taxon>Burkholderiales</taxon>
        <taxon>Burkholderiaceae</taxon>
        <taxon>Paraburkholderia</taxon>
    </lineage>
</organism>
<feature type="chain" id="PRO_5026681414" description="DUF4440 domain-containing protein" evidence="1">
    <location>
        <begin position="20"/>
        <end position="148"/>
    </location>
</feature>
<keyword evidence="4" id="KW-1185">Reference proteome</keyword>
<feature type="signal peptide" evidence="1">
    <location>
        <begin position="1"/>
        <end position="19"/>
    </location>
</feature>
<dbReference type="InterPro" id="IPR027843">
    <property type="entry name" value="DUF4440"/>
</dbReference>
<dbReference type="EMBL" id="CADIKL010000001">
    <property type="protein sequence ID" value="CAB3775498.1"/>
    <property type="molecule type" value="Genomic_DNA"/>
</dbReference>
<evidence type="ECO:0000313" key="3">
    <source>
        <dbReference type="EMBL" id="CAB3775498.1"/>
    </source>
</evidence>
<reference evidence="3 4" key="1">
    <citation type="submission" date="2020-04" db="EMBL/GenBank/DDBJ databases">
        <authorList>
            <person name="De Canck E."/>
        </authorList>
    </citation>
    <scope>NUCLEOTIDE SEQUENCE [LARGE SCALE GENOMIC DNA]</scope>
    <source>
        <strain evidence="3 4">LMG 28688</strain>
    </source>
</reference>